<proteinExistence type="predicted"/>
<evidence type="ECO:0000313" key="3">
    <source>
        <dbReference type="Proteomes" id="UP000254060"/>
    </source>
</evidence>
<dbReference type="AlphaFoldDB" id="A0A377FTZ2"/>
<organism evidence="2 3">
    <name type="scientific">Exiguobacterium aurantiacum</name>
    <dbReference type="NCBI Taxonomy" id="33987"/>
    <lineage>
        <taxon>Bacteria</taxon>
        <taxon>Bacillati</taxon>
        <taxon>Bacillota</taxon>
        <taxon>Bacilli</taxon>
        <taxon>Bacillales</taxon>
        <taxon>Bacillales Family XII. Incertae Sedis</taxon>
        <taxon>Exiguobacterium</taxon>
    </lineage>
</organism>
<dbReference type="EC" id="3.1.-.-" evidence="2"/>
<evidence type="ECO:0000256" key="1">
    <source>
        <dbReference type="ARBA" id="ARBA00022801"/>
    </source>
</evidence>
<reference evidence="2 3" key="1">
    <citation type="submission" date="2018-06" db="EMBL/GenBank/DDBJ databases">
        <authorList>
            <consortium name="Pathogen Informatics"/>
            <person name="Doyle S."/>
        </authorList>
    </citation>
    <scope>NUCLEOTIDE SEQUENCE [LARGE SCALE GENOMIC DNA]</scope>
    <source>
        <strain evidence="2 3">NCTC13163</strain>
    </source>
</reference>
<dbReference type="PANTHER" id="PTHR37294:SF1">
    <property type="entry name" value="3'-5' EXORIBONUCLEASE YHAM"/>
    <property type="match status" value="1"/>
</dbReference>
<keyword evidence="1 2" id="KW-0378">Hydrolase</keyword>
<dbReference type="GO" id="GO:0031125">
    <property type="term" value="P:rRNA 3'-end processing"/>
    <property type="evidence" value="ECO:0007669"/>
    <property type="project" value="TreeGrafter"/>
</dbReference>
<dbReference type="Proteomes" id="UP000254060">
    <property type="component" value="Unassembled WGS sequence"/>
</dbReference>
<dbReference type="GO" id="GO:0016787">
    <property type="term" value="F:hydrolase activity"/>
    <property type="evidence" value="ECO:0007669"/>
    <property type="project" value="UniProtKB-KW"/>
</dbReference>
<sequence>MKYYQQIDPVTGGTFDRQTYRIPAMEKSDERLTDLTDGTPVQTKALVSTVEVREGKSGAKWLQLNVTTASGLIRAKHWLRGNEDQLLPIYESGVVELSGKIDVYPKPDGAKSITIDKVQPISRDEAVSLLPGLPGEETIEQFAEELFALLSTLSSDARKIAYALLEDVWDDFVLAPAALYHHHNYAGGLLKHTTCMLRLGYRIQEQDDYLATAFRIIKEAEQLHKVDVWNTMNGVKVEQAFRGTFESLYAACEAIAELKEPLRWDELALGILFHDIGKLYEYSHLLSSPRRFEELFAVSGTSETTGISINPMGSLIGHMPYGGLLFEKSQRSAGVVLPLDVHHRIWHMILSHHGKREWGSSVLPVTTEGWLLHLIDLLDARYEKWARVHDNL</sequence>
<dbReference type="STRING" id="1397694.GCA_000702585_02148"/>
<dbReference type="InterPro" id="IPR050798">
    <property type="entry name" value="YhaM_exoribonuc/phosphodiest"/>
</dbReference>
<dbReference type="SUPFAM" id="SSF109604">
    <property type="entry name" value="HD-domain/PDEase-like"/>
    <property type="match status" value="1"/>
</dbReference>
<dbReference type="RefSeq" id="WP_235263346.1">
    <property type="nucleotide sequence ID" value="NZ_UGGP01000001.1"/>
</dbReference>
<dbReference type="PANTHER" id="PTHR37294">
    <property type="entry name" value="3'-5' EXORIBONUCLEASE YHAM"/>
    <property type="match status" value="1"/>
</dbReference>
<gene>
    <name evidence="2" type="primary">yhaM_1</name>
    <name evidence="2" type="ORF">NCTC13163_01651</name>
</gene>
<dbReference type="EMBL" id="UGGP01000001">
    <property type="protein sequence ID" value="STO08281.1"/>
    <property type="molecule type" value="Genomic_DNA"/>
</dbReference>
<evidence type="ECO:0000313" key="2">
    <source>
        <dbReference type="EMBL" id="STO08281.1"/>
    </source>
</evidence>
<protein>
    <submittedName>
        <fullName evidence="2">3'-5' exoribonuclease yhaM</fullName>
        <ecNumber evidence="2">3.1.-.-</ecNumber>
    </submittedName>
</protein>
<accession>A0A377FTZ2</accession>
<name>A0A377FTZ2_9BACL</name>